<protein>
    <recommendedName>
        <fullName evidence="9">Protein translocase subunit SecD</fullName>
    </recommendedName>
</protein>
<keyword evidence="8 9" id="KW-0472">Membrane</keyword>
<evidence type="ECO:0000313" key="14">
    <source>
        <dbReference type="Proteomes" id="UP001157733"/>
    </source>
</evidence>
<dbReference type="InterPro" id="IPR054384">
    <property type="entry name" value="SecDF_P1_head"/>
</dbReference>
<dbReference type="InterPro" id="IPR048634">
    <property type="entry name" value="SecD_SecF_C"/>
</dbReference>
<dbReference type="PANTHER" id="PTHR30081:SF1">
    <property type="entry name" value="PROTEIN TRANSLOCASE SUBUNIT SECD"/>
    <property type="match status" value="1"/>
</dbReference>
<evidence type="ECO:0000256" key="8">
    <source>
        <dbReference type="ARBA" id="ARBA00023136"/>
    </source>
</evidence>
<evidence type="ECO:0000256" key="1">
    <source>
        <dbReference type="ARBA" id="ARBA00004651"/>
    </source>
</evidence>
<dbReference type="InterPro" id="IPR001036">
    <property type="entry name" value="Acrflvin-R"/>
</dbReference>
<dbReference type="PRINTS" id="PR00702">
    <property type="entry name" value="ACRIFLAVINRP"/>
</dbReference>
<dbReference type="InterPro" id="IPR055344">
    <property type="entry name" value="SecD_SecF_C_bact"/>
</dbReference>
<comment type="subcellular location">
    <subcellularLocation>
        <location evidence="1 9">Cell membrane</location>
        <topology evidence="1 9">Multi-pass membrane protein</topology>
    </subcellularLocation>
</comment>
<dbReference type="Gene3D" id="3.30.1360.200">
    <property type="match status" value="1"/>
</dbReference>
<dbReference type="Pfam" id="PF07549">
    <property type="entry name" value="Sec_GG"/>
    <property type="match status" value="1"/>
</dbReference>
<keyword evidence="5 9" id="KW-0653">Protein transport</keyword>
<dbReference type="RefSeq" id="WP_282011744.1">
    <property type="nucleotide sequence ID" value="NZ_OX336137.1"/>
</dbReference>
<comment type="caution">
    <text evidence="9">Lacks conserved residue(s) required for the propagation of feature annotation.</text>
</comment>
<evidence type="ECO:0000256" key="6">
    <source>
        <dbReference type="ARBA" id="ARBA00022989"/>
    </source>
</evidence>
<dbReference type="HAMAP" id="MF_01463_B">
    <property type="entry name" value="SecD_B"/>
    <property type="match status" value="1"/>
</dbReference>
<keyword evidence="14" id="KW-1185">Reference proteome</keyword>
<dbReference type="SUPFAM" id="SSF82866">
    <property type="entry name" value="Multidrug efflux transporter AcrB transmembrane domain"/>
    <property type="match status" value="1"/>
</dbReference>
<dbReference type="Pfam" id="PF22599">
    <property type="entry name" value="SecDF_P1_head"/>
    <property type="match status" value="1"/>
</dbReference>
<feature type="transmembrane region" description="Helical" evidence="9">
    <location>
        <begin position="355"/>
        <end position="375"/>
    </location>
</feature>
<evidence type="ECO:0000259" key="12">
    <source>
        <dbReference type="Pfam" id="PF22599"/>
    </source>
</evidence>
<feature type="transmembrane region" description="Helical" evidence="9">
    <location>
        <begin position="451"/>
        <end position="473"/>
    </location>
</feature>
<feature type="transmembrane region" description="Helical" evidence="9">
    <location>
        <begin position="479"/>
        <end position="503"/>
    </location>
</feature>
<feature type="domain" description="SecDF P1 head subdomain" evidence="12">
    <location>
        <begin position="229"/>
        <end position="334"/>
    </location>
</feature>
<feature type="transmembrane region" description="Helical" evidence="9">
    <location>
        <begin position="408"/>
        <end position="430"/>
    </location>
</feature>
<reference evidence="13 14" key="1">
    <citation type="submission" date="2022-09" db="EMBL/GenBank/DDBJ databases">
        <authorList>
            <person name="Kop L."/>
        </authorList>
    </citation>
    <scope>NUCLEOTIDE SEQUENCE [LARGE SCALE GENOMIC DNA]</scope>
    <source>
        <strain evidence="13 14">347</strain>
    </source>
</reference>
<evidence type="ECO:0000259" key="11">
    <source>
        <dbReference type="Pfam" id="PF21760"/>
    </source>
</evidence>
<comment type="function">
    <text evidence="9">Part of the Sec protein translocase complex. Interacts with the SecYEG preprotein conducting channel. SecDF uses the proton motive force (PMF) to complete protein translocation after the ATP-dependent function of SecA.</text>
</comment>
<dbReference type="NCBIfam" id="TIGR01129">
    <property type="entry name" value="secD"/>
    <property type="match status" value="1"/>
</dbReference>
<keyword evidence="2 9" id="KW-0813">Transport</keyword>
<comment type="similarity">
    <text evidence="9">Belongs to the SecD/SecF family. SecD subfamily.</text>
</comment>
<sequence>MFRDLKWKIPLIAAILLGAVWLAYPVQEKINLGLDLQGGMHLVLEVQTEKAVESSIEQRADDIKRALQDEDVELDRVFAIQDDKTVHIILVDTIDTPATTQLVKNYPSMELQGTQRDGLELIYRVTAEEIKYIKENAVQQALETIRNRVDQFGVSEPAIQVQGERRILVQLPGIKEPERAINLIGKTARLEFKVVDDSMSPQQALQQGPPNGSEVLYQRIENPETGAVTKEPYLIKERTLMTGDSLTAADVRYDNQFNEPYVALTFNSLGGQQFYQISKDYLGKRIAIILDNNVYSAPVIREEIPGGRAQVTGRFSTEEARDLAIALRAGALPAPVIILENRTIGPSLGRDSVEAGVTSIVAGFIVVLIFMMLYYRLSGVVAVTALFLNLLLLLGALAYFGAALTLPGIAGIILTVGMAIDANVLVFERVREEVRIGKPVRAAIDAGFAKAFRTIVDANVTTFIAAIVLFQFGTGPIKGFAITLCIGIAASMFTAVFVSRTVFDSFMARKKIQTLSIG</sequence>
<dbReference type="InterPro" id="IPR022646">
    <property type="entry name" value="SecD/SecF_CS"/>
</dbReference>
<evidence type="ECO:0000256" key="5">
    <source>
        <dbReference type="ARBA" id="ARBA00022927"/>
    </source>
</evidence>
<dbReference type="Proteomes" id="UP001157733">
    <property type="component" value="Chromosome"/>
</dbReference>
<evidence type="ECO:0000256" key="2">
    <source>
        <dbReference type="ARBA" id="ARBA00022448"/>
    </source>
</evidence>
<dbReference type="InterPro" id="IPR022813">
    <property type="entry name" value="SecD/SecF_arch_bac"/>
</dbReference>
<keyword evidence="4 9" id="KW-0812">Transmembrane</keyword>
<keyword evidence="7 9" id="KW-0811">Translocation</keyword>
<dbReference type="PANTHER" id="PTHR30081">
    <property type="entry name" value="PROTEIN-EXPORT MEMBRANE PROTEIN SEC"/>
    <property type="match status" value="1"/>
</dbReference>
<evidence type="ECO:0000256" key="9">
    <source>
        <dbReference type="HAMAP-Rule" id="MF_01463"/>
    </source>
</evidence>
<dbReference type="EMBL" id="OX336137">
    <property type="protein sequence ID" value="CAI2718876.1"/>
    <property type="molecule type" value="Genomic_DNA"/>
</dbReference>
<evidence type="ECO:0000259" key="10">
    <source>
        <dbReference type="Pfam" id="PF02355"/>
    </source>
</evidence>
<evidence type="ECO:0000256" key="7">
    <source>
        <dbReference type="ARBA" id="ARBA00023010"/>
    </source>
</evidence>
<accession>A0ABM9HFN3</accession>
<feature type="domain" description="Protein export membrane protein SecD/SecF C-terminal" evidence="10">
    <location>
        <begin position="339"/>
        <end position="503"/>
    </location>
</feature>
<feature type="domain" description="Protein translocase subunit SecDF P1" evidence="11">
    <location>
        <begin position="138"/>
        <end position="197"/>
    </location>
</feature>
<dbReference type="NCBIfam" id="TIGR00916">
    <property type="entry name" value="2A0604s01"/>
    <property type="match status" value="1"/>
</dbReference>
<dbReference type="Pfam" id="PF21760">
    <property type="entry name" value="SecD_1st"/>
    <property type="match status" value="1"/>
</dbReference>
<evidence type="ECO:0000256" key="4">
    <source>
        <dbReference type="ARBA" id="ARBA00022692"/>
    </source>
</evidence>
<feature type="transmembrane region" description="Helical" evidence="9">
    <location>
        <begin position="380"/>
        <end position="402"/>
    </location>
</feature>
<keyword evidence="3 9" id="KW-1003">Cell membrane</keyword>
<organism evidence="13 14">
    <name type="scientific">Nitrospina watsonii</name>
    <dbReference type="NCBI Taxonomy" id="1323948"/>
    <lineage>
        <taxon>Bacteria</taxon>
        <taxon>Pseudomonadati</taxon>
        <taxon>Nitrospinota/Tectimicrobiota group</taxon>
        <taxon>Nitrospinota</taxon>
        <taxon>Nitrospinia</taxon>
        <taxon>Nitrospinales</taxon>
        <taxon>Nitrospinaceae</taxon>
        <taxon>Nitrospina</taxon>
    </lineage>
</organism>
<dbReference type="Pfam" id="PF02355">
    <property type="entry name" value="SecD_SecF_C"/>
    <property type="match status" value="1"/>
</dbReference>
<evidence type="ECO:0000256" key="3">
    <source>
        <dbReference type="ARBA" id="ARBA00022475"/>
    </source>
</evidence>
<keyword evidence="6 9" id="KW-1133">Transmembrane helix</keyword>
<dbReference type="Gene3D" id="1.20.1640.10">
    <property type="entry name" value="Multidrug efflux transporter AcrB transmembrane domain"/>
    <property type="match status" value="1"/>
</dbReference>
<dbReference type="Gene3D" id="3.30.70.3400">
    <property type="match status" value="2"/>
</dbReference>
<evidence type="ECO:0000313" key="13">
    <source>
        <dbReference type="EMBL" id="CAI2718876.1"/>
    </source>
</evidence>
<comment type="subunit">
    <text evidence="9">Forms a complex with SecF. Part of the essential Sec protein translocation apparatus which comprises SecA, SecYEG and auxiliary proteins SecDF. Other proteins may also be involved.</text>
</comment>
<proteinExistence type="inferred from homology"/>
<dbReference type="InterPro" id="IPR048631">
    <property type="entry name" value="SecD_1st"/>
</dbReference>
<name>A0ABM9HFN3_9BACT</name>
<gene>
    <name evidence="9 13" type="primary">secD</name>
    <name evidence="13" type="ORF">NSPWAT_2020</name>
</gene>
<dbReference type="InterPro" id="IPR005791">
    <property type="entry name" value="SecD"/>
</dbReference>